<dbReference type="GeneID" id="41977789"/>
<dbReference type="GO" id="GO:0003677">
    <property type="term" value="F:DNA binding"/>
    <property type="evidence" value="ECO:0007669"/>
    <property type="project" value="UniProtKB-KW"/>
</dbReference>
<evidence type="ECO:0008006" key="8">
    <source>
        <dbReference type="Google" id="ProtNLM"/>
    </source>
</evidence>
<keyword evidence="1" id="KW-0862">Zinc</keyword>
<gene>
    <name evidence="6" type="ORF">E0L32_010342</name>
</gene>
<keyword evidence="7" id="KW-1185">Reference proteome</keyword>
<dbReference type="PANTHER" id="PTHR47171">
    <property type="entry name" value="FARA-RELATED"/>
    <property type="match status" value="1"/>
</dbReference>
<keyword evidence="2" id="KW-0805">Transcription regulation</keyword>
<name>A0A507ASX8_9PEZI</name>
<dbReference type="STRING" id="1093900.A0A507ASX8"/>
<proteinExistence type="predicted"/>
<evidence type="ECO:0000313" key="6">
    <source>
        <dbReference type="EMBL" id="TPX08011.1"/>
    </source>
</evidence>
<reference evidence="6 7" key="1">
    <citation type="submission" date="2019-06" db="EMBL/GenBank/DDBJ databases">
        <title>Draft genome sequence of the filamentous fungus Phialemoniopsis curvata isolated from diesel fuel.</title>
        <authorList>
            <person name="Varaljay V.A."/>
            <person name="Lyon W.J."/>
            <person name="Crouch A.L."/>
            <person name="Drake C.E."/>
            <person name="Hollomon J.M."/>
            <person name="Nadeau L.J."/>
            <person name="Nunn H.S."/>
            <person name="Stevenson B.S."/>
            <person name="Bojanowski C.L."/>
            <person name="Crookes-Goodson W.J."/>
        </authorList>
    </citation>
    <scope>NUCLEOTIDE SEQUENCE [LARGE SCALE GENOMIC DNA]</scope>
    <source>
        <strain evidence="6 7">D216</strain>
    </source>
</reference>
<dbReference type="AlphaFoldDB" id="A0A507ASX8"/>
<evidence type="ECO:0000256" key="2">
    <source>
        <dbReference type="ARBA" id="ARBA00023015"/>
    </source>
</evidence>
<dbReference type="Proteomes" id="UP000319257">
    <property type="component" value="Unassembled WGS sequence"/>
</dbReference>
<dbReference type="InParanoid" id="A0A507ASX8"/>
<feature type="region of interest" description="Disordered" evidence="5">
    <location>
        <begin position="84"/>
        <end position="108"/>
    </location>
</feature>
<evidence type="ECO:0000256" key="4">
    <source>
        <dbReference type="ARBA" id="ARBA00023163"/>
    </source>
</evidence>
<dbReference type="RefSeq" id="XP_030989722.1">
    <property type="nucleotide sequence ID" value="XM_031132949.1"/>
</dbReference>
<evidence type="ECO:0000256" key="3">
    <source>
        <dbReference type="ARBA" id="ARBA00023125"/>
    </source>
</evidence>
<evidence type="ECO:0000256" key="5">
    <source>
        <dbReference type="SAM" id="MobiDB-lite"/>
    </source>
</evidence>
<dbReference type="CDD" id="cd12148">
    <property type="entry name" value="fungal_TF_MHR"/>
    <property type="match status" value="1"/>
</dbReference>
<dbReference type="OrthoDB" id="10031947at2759"/>
<dbReference type="EMBL" id="SKBQ01000082">
    <property type="protein sequence ID" value="TPX08011.1"/>
    <property type="molecule type" value="Genomic_DNA"/>
</dbReference>
<keyword evidence="4" id="KW-0804">Transcription</keyword>
<evidence type="ECO:0000256" key="1">
    <source>
        <dbReference type="ARBA" id="ARBA00022833"/>
    </source>
</evidence>
<sequence length="671" mass="75291">MQFLTLNRFAVFSPCQTCRARKKRCYHIEDAQNGAKANGSERPEKARRLATIQVAETHTRESSPVPGRVSAYNPESVLEDLAKPRDPAESQQDCPTHLGSQESPLTDHHCHATVQRSQRKLNWYRRYKRRHVPKLTESHRRYLEEAGAFLELPRATTDALLPIYNSLLDDLIALVDGPTAFRDYSNGQASPYLVRAICLVTCKTKHAAPFLRLSEDGPVLEPLKFASRILSGLDAAMKAELEPDRVTRIRVLALMSLSNNGNSGVDRAYSYLSQAISEGWTMSIHWNIPGNPDQEQCDLLWWTLRNFDRLNKPIMGAAPFMIDDADIGIDRTTPKPGHYKTEIMAISLVLGDLMAQATRVYKATSVAREDNSDDFPTLADVTYGTTFHSFHKSHRAYLELWYHIAAMLSCKYSGPGSIPYNRRLASADRILEIISCGGHEALPPLPLVPYAMAMSTTMIYQALRENQRDFERAYKDLELCCQALEALHKRFPYVRNILKLAKQLLELLARSGTKQIAENVEPPREHSAAMVLATMNGTPQPVEQPQQANEDQDVDGFVMPSISVASVPQIEQPAENENNTEFQAQLSEAYPNIDASYTQLDSQFHNLFDYDMPNFFRTPATWEYINTGAAGGKGTGEDSSAGGGSEFQFSYLSSPEIDFDYQQMQAPPPPY</sequence>
<evidence type="ECO:0000313" key="7">
    <source>
        <dbReference type="Proteomes" id="UP000319257"/>
    </source>
</evidence>
<keyword evidence="3" id="KW-0238">DNA-binding</keyword>
<organism evidence="6 7">
    <name type="scientific">Thyridium curvatum</name>
    <dbReference type="NCBI Taxonomy" id="1093900"/>
    <lineage>
        <taxon>Eukaryota</taxon>
        <taxon>Fungi</taxon>
        <taxon>Dikarya</taxon>
        <taxon>Ascomycota</taxon>
        <taxon>Pezizomycotina</taxon>
        <taxon>Sordariomycetes</taxon>
        <taxon>Sordariomycetidae</taxon>
        <taxon>Thyridiales</taxon>
        <taxon>Thyridiaceae</taxon>
        <taxon>Thyridium</taxon>
    </lineage>
</organism>
<feature type="compositionally biased region" description="Polar residues" evidence="5">
    <location>
        <begin position="89"/>
        <end position="104"/>
    </location>
</feature>
<comment type="caution">
    <text evidence="6">The sequence shown here is derived from an EMBL/GenBank/DDBJ whole genome shotgun (WGS) entry which is preliminary data.</text>
</comment>
<dbReference type="InterPro" id="IPR052073">
    <property type="entry name" value="Amide_Lactam_Regulators"/>
</dbReference>
<protein>
    <recommendedName>
        <fullName evidence="8">Transcription factor domain-containing protein</fullName>
    </recommendedName>
</protein>
<dbReference type="PANTHER" id="PTHR47171:SF6">
    <property type="entry name" value="SPECIFIC TRANSCRIPTION FACTOR, PUTATIVE (AFU_ORTHOLOGUE AFUA_2G06130)-RELATED"/>
    <property type="match status" value="1"/>
</dbReference>
<accession>A0A507ASX8</accession>